<evidence type="ECO:0000256" key="1">
    <source>
        <dbReference type="SAM" id="Phobius"/>
    </source>
</evidence>
<keyword evidence="1" id="KW-0812">Transmembrane</keyword>
<dbReference type="EMBL" id="CAEZTH010000090">
    <property type="protein sequence ID" value="CAB4566405.1"/>
    <property type="molecule type" value="Genomic_DNA"/>
</dbReference>
<accession>A0A6J6DU04</accession>
<organism evidence="2">
    <name type="scientific">freshwater metagenome</name>
    <dbReference type="NCBI Taxonomy" id="449393"/>
    <lineage>
        <taxon>unclassified sequences</taxon>
        <taxon>metagenomes</taxon>
        <taxon>ecological metagenomes</taxon>
    </lineage>
</organism>
<keyword evidence="1" id="KW-1133">Transmembrane helix</keyword>
<feature type="transmembrane region" description="Helical" evidence="1">
    <location>
        <begin position="35"/>
        <end position="55"/>
    </location>
</feature>
<dbReference type="AlphaFoldDB" id="A0A6J6DU04"/>
<protein>
    <submittedName>
        <fullName evidence="2">Unannotated protein</fullName>
    </submittedName>
</protein>
<sequence>MESLVQLVVLILLAILSFGLGAFIFSWFRSPVTKVLTYVFAALAVAAGLWVGWVLIDGNGIPIALVPISLGLFGIWNLRRRNKASS</sequence>
<keyword evidence="1" id="KW-0472">Membrane</keyword>
<reference evidence="2" key="1">
    <citation type="submission" date="2020-05" db="EMBL/GenBank/DDBJ databases">
        <authorList>
            <person name="Chiriac C."/>
            <person name="Salcher M."/>
            <person name="Ghai R."/>
            <person name="Kavagutti S V."/>
        </authorList>
    </citation>
    <scope>NUCLEOTIDE SEQUENCE</scope>
</reference>
<name>A0A6J6DU04_9ZZZZ</name>
<proteinExistence type="predicted"/>
<gene>
    <name evidence="2" type="ORF">UFOPK1639_00753</name>
</gene>
<feature type="transmembrane region" description="Helical" evidence="1">
    <location>
        <begin position="61"/>
        <end position="78"/>
    </location>
</feature>
<feature type="transmembrane region" description="Helical" evidence="1">
    <location>
        <begin position="6"/>
        <end position="28"/>
    </location>
</feature>
<evidence type="ECO:0000313" key="2">
    <source>
        <dbReference type="EMBL" id="CAB4566405.1"/>
    </source>
</evidence>